<dbReference type="Gene3D" id="3.40.50.300">
    <property type="entry name" value="P-loop containing nucleotide triphosphate hydrolases"/>
    <property type="match status" value="1"/>
</dbReference>
<dbReference type="AlphaFoldDB" id="A7RM56"/>
<dbReference type="STRING" id="45351.A7RM56"/>
<dbReference type="InterPro" id="IPR027417">
    <property type="entry name" value="P-loop_NTPase"/>
</dbReference>
<dbReference type="PhylomeDB" id="A7RM56"/>
<dbReference type="HOGENOM" id="CLU_1054864_0_0_1"/>
<accession>A7RM56</accession>
<proteinExistence type="predicted"/>
<dbReference type="OMA" id="WHENMFL"/>
<dbReference type="EMBL" id="DS469519">
    <property type="protein sequence ID" value="EDO47445.1"/>
    <property type="molecule type" value="Genomic_DNA"/>
</dbReference>
<organism evidence="1 2">
    <name type="scientific">Nematostella vectensis</name>
    <name type="common">Starlet sea anemone</name>
    <dbReference type="NCBI Taxonomy" id="45351"/>
    <lineage>
        <taxon>Eukaryota</taxon>
        <taxon>Metazoa</taxon>
        <taxon>Cnidaria</taxon>
        <taxon>Anthozoa</taxon>
        <taxon>Hexacorallia</taxon>
        <taxon>Actiniaria</taxon>
        <taxon>Edwardsiidae</taxon>
        <taxon>Nematostella</taxon>
    </lineage>
</organism>
<sequence>MKIVGAGLPKTGTKSLAAALRHLGYKVHDGPQQWQHHLDEYIAAFNGNIPNSKEMYECVDATTASPACFFYKEISAAFPNARVILSVRDNEEIWRKSLDKTHQVSKASSRSLWMMVGKQISPTGRKWKTIQDFISNTLFVKNTDKDSNIYQKHNDDVIASISANQLLVFNPKEGLDHQASMRWLELLLPWIKLLADENSSLSCHLKNCCSALLTVHSVPLSERIRLPTTPSCATTPSRRLRRRSTPSGSIIRMHFIIVSLVTIS</sequence>
<evidence type="ECO:0008006" key="3">
    <source>
        <dbReference type="Google" id="ProtNLM"/>
    </source>
</evidence>
<name>A7RM56_NEMVE</name>
<dbReference type="Pfam" id="PF17784">
    <property type="entry name" value="Sulfotransfer_4"/>
    <property type="match status" value="1"/>
</dbReference>
<dbReference type="Proteomes" id="UP000001593">
    <property type="component" value="Unassembled WGS sequence"/>
</dbReference>
<evidence type="ECO:0000313" key="2">
    <source>
        <dbReference type="Proteomes" id="UP000001593"/>
    </source>
</evidence>
<reference evidence="1 2" key="1">
    <citation type="journal article" date="2007" name="Science">
        <title>Sea anemone genome reveals ancestral eumetazoan gene repertoire and genomic organization.</title>
        <authorList>
            <person name="Putnam N.H."/>
            <person name="Srivastava M."/>
            <person name="Hellsten U."/>
            <person name="Dirks B."/>
            <person name="Chapman J."/>
            <person name="Salamov A."/>
            <person name="Terry A."/>
            <person name="Shapiro H."/>
            <person name="Lindquist E."/>
            <person name="Kapitonov V.V."/>
            <person name="Jurka J."/>
            <person name="Genikhovich G."/>
            <person name="Grigoriev I.V."/>
            <person name="Lucas S.M."/>
            <person name="Steele R.E."/>
            <person name="Finnerty J.R."/>
            <person name="Technau U."/>
            <person name="Martindale M.Q."/>
            <person name="Rokhsar D.S."/>
        </authorList>
    </citation>
    <scope>NUCLEOTIDE SEQUENCE [LARGE SCALE GENOMIC DNA]</scope>
    <source>
        <strain evidence="2">CH2 X CH6</strain>
    </source>
</reference>
<dbReference type="InParanoid" id="A7RM56"/>
<dbReference type="InterPro" id="IPR040632">
    <property type="entry name" value="Sulfotransfer_4"/>
</dbReference>
<protein>
    <recommendedName>
        <fullName evidence="3">Sulfotransferase</fullName>
    </recommendedName>
</protein>
<dbReference type="SUPFAM" id="SSF52540">
    <property type="entry name" value="P-loop containing nucleoside triphosphate hydrolases"/>
    <property type="match status" value="1"/>
</dbReference>
<keyword evidence="2" id="KW-1185">Reference proteome</keyword>
<gene>
    <name evidence="1" type="ORF">NEMVEDRAFT_v1g199142</name>
</gene>
<dbReference type="PANTHER" id="PTHR36978:SF4">
    <property type="entry name" value="P-LOOP CONTAINING NUCLEOSIDE TRIPHOSPHATE HYDROLASE PROTEIN"/>
    <property type="match status" value="1"/>
</dbReference>
<evidence type="ECO:0000313" key="1">
    <source>
        <dbReference type="EMBL" id="EDO47445.1"/>
    </source>
</evidence>
<dbReference type="PANTHER" id="PTHR36978">
    <property type="entry name" value="P-LOOP CONTAINING NUCLEOTIDE TRIPHOSPHATE HYDROLASE"/>
    <property type="match status" value="1"/>
</dbReference>